<dbReference type="Proteomes" id="UP000440096">
    <property type="component" value="Unassembled WGS sequence"/>
</dbReference>
<accession>A0A6N7Z9J1</accession>
<name>A0A6N7Z9J1_9PSEU</name>
<dbReference type="OrthoDB" id="5189274at2"/>
<evidence type="ECO:0000313" key="3">
    <source>
        <dbReference type="Proteomes" id="UP000440096"/>
    </source>
</evidence>
<protein>
    <submittedName>
        <fullName evidence="2">Uncharacterized protein</fullName>
    </submittedName>
</protein>
<dbReference type="AlphaFoldDB" id="A0A6N7Z9J1"/>
<gene>
    <name evidence="2" type="ORF">GKO32_31090</name>
</gene>
<feature type="region of interest" description="Disordered" evidence="1">
    <location>
        <begin position="79"/>
        <end position="160"/>
    </location>
</feature>
<organism evidence="2 3">
    <name type="scientific">Amycolatopsis pithecellobii</name>
    <dbReference type="NCBI Taxonomy" id="664692"/>
    <lineage>
        <taxon>Bacteria</taxon>
        <taxon>Bacillati</taxon>
        <taxon>Actinomycetota</taxon>
        <taxon>Actinomycetes</taxon>
        <taxon>Pseudonocardiales</taxon>
        <taxon>Pseudonocardiaceae</taxon>
        <taxon>Amycolatopsis</taxon>
    </lineage>
</organism>
<evidence type="ECO:0000256" key="1">
    <source>
        <dbReference type="SAM" id="MobiDB-lite"/>
    </source>
</evidence>
<comment type="caution">
    <text evidence="2">The sequence shown here is derived from an EMBL/GenBank/DDBJ whole genome shotgun (WGS) entry which is preliminary data.</text>
</comment>
<reference evidence="2 3" key="1">
    <citation type="submission" date="2019-11" db="EMBL/GenBank/DDBJ databases">
        <title>Draft genome of Amycolatopsis RM579.</title>
        <authorList>
            <person name="Duangmal K."/>
            <person name="Mingma R."/>
        </authorList>
    </citation>
    <scope>NUCLEOTIDE SEQUENCE [LARGE SCALE GENOMIC DNA]</scope>
    <source>
        <strain evidence="2 3">RM579</strain>
    </source>
</reference>
<dbReference type="EMBL" id="WMBA01000067">
    <property type="protein sequence ID" value="MTD58393.1"/>
    <property type="molecule type" value="Genomic_DNA"/>
</dbReference>
<keyword evidence="3" id="KW-1185">Reference proteome</keyword>
<sequence>MAEPIMASYVQEDDDWAITVAGQGKTLKGRAPGIIAARDNVDQLVESLGPDAKSATVVHLLNGSALEFTAAYMTARLTRPDAVPEPAKSPEKAQPEAAASDGEPSESPVPPQQSEEPAKPNNKAGRQPKAKLTANIGDALENSKKEPKVETTPAKAASRS</sequence>
<proteinExistence type="predicted"/>
<evidence type="ECO:0000313" key="2">
    <source>
        <dbReference type="EMBL" id="MTD58393.1"/>
    </source>
</evidence>
<dbReference type="RefSeq" id="WP_154760481.1">
    <property type="nucleotide sequence ID" value="NZ_WMBA01000067.1"/>
</dbReference>